<comment type="subcellular location">
    <subcellularLocation>
        <location evidence="1 8">Cell membrane</location>
        <topology evidence="1 8">Multi-pass membrane protein</topology>
    </subcellularLocation>
</comment>
<sequence>MASSTGIAVLPLVFRVIALLALAAAVALMVTNHQNSDEGRVSFKDLYAYRYVVASGVVGFTYTLLQLPFAVFYVATGNRMIQNGLLPEFDFYGDKVMSWFLATAVGAGFAVTYELKKLLGGFLDSIGASDEEKSKLDEFLNRGYISTCVLAVGFLCLATLSVISSLNRSPALSARKGFFG</sequence>
<evidence type="ECO:0000256" key="5">
    <source>
        <dbReference type="ARBA" id="ARBA00022692"/>
    </source>
</evidence>
<dbReference type="PANTHER" id="PTHR33573">
    <property type="entry name" value="CASP-LIKE PROTEIN 4A4"/>
    <property type="match status" value="1"/>
</dbReference>
<feature type="domain" description="Casparian strip membrane protein" evidence="9">
    <location>
        <begin position="6"/>
        <end position="116"/>
    </location>
</feature>
<dbReference type="Pfam" id="PF04535">
    <property type="entry name" value="CASP_dom"/>
    <property type="match status" value="1"/>
</dbReference>
<keyword evidence="7 8" id="KW-0472">Membrane</keyword>
<dbReference type="Gramene" id="Kaladp0053s0454.1.v1.1">
    <property type="protein sequence ID" value="Kaladp0053s0454.1.v1.1"/>
    <property type="gene ID" value="Kaladp0053s0454.v1.1"/>
</dbReference>
<evidence type="ECO:0000256" key="4">
    <source>
        <dbReference type="ARBA" id="ARBA00022475"/>
    </source>
</evidence>
<evidence type="ECO:0000256" key="7">
    <source>
        <dbReference type="ARBA" id="ARBA00023136"/>
    </source>
</evidence>
<feature type="transmembrane region" description="Helical" evidence="8">
    <location>
        <begin position="96"/>
        <end position="113"/>
    </location>
</feature>
<keyword evidence="6 8" id="KW-1133">Transmembrane helix</keyword>
<name>A0A7N0U4X2_KALFE</name>
<dbReference type="AlphaFoldDB" id="A0A7N0U4X2"/>
<evidence type="ECO:0000313" key="10">
    <source>
        <dbReference type="EnsemblPlants" id="Kaladp0053s0454.1.v1.1"/>
    </source>
</evidence>
<comment type="subunit">
    <text evidence="3 8">Homodimer and heterodimers.</text>
</comment>
<evidence type="ECO:0000313" key="11">
    <source>
        <dbReference type="Proteomes" id="UP000594263"/>
    </source>
</evidence>
<proteinExistence type="inferred from homology"/>
<keyword evidence="11" id="KW-1185">Reference proteome</keyword>
<evidence type="ECO:0000256" key="2">
    <source>
        <dbReference type="ARBA" id="ARBA00007651"/>
    </source>
</evidence>
<keyword evidence="4 8" id="KW-1003">Cell membrane</keyword>
<evidence type="ECO:0000259" key="9">
    <source>
        <dbReference type="Pfam" id="PF04535"/>
    </source>
</evidence>
<dbReference type="GO" id="GO:0005886">
    <property type="term" value="C:plasma membrane"/>
    <property type="evidence" value="ECO:0007669"/>
    <property type="project" value="UniProtKB-SubCell"/>
</dbReference>
<accession>A0A7N0U4X2</accession>
<organism evidence="10 11">
    <name type="scientific">Kalanchoe fedtschenkoi</name>
    <name type="common">Lavender scallops</name>
    <name type="synonym">South American air plant</name>
    <dbReference type="NCBI Taxonomy" id="63787"/>
    <lineage>
        <taxon>Eukaryota</taxon>
        <taxon>Viridiplantae</taxon>
        <taxon>Streptophyta</taxon>
        <taxon>Embryophyta</taxon>
        <taxon>Tracheophyta</taxon>
        <taxon>Spermatophyta</taxon>
        <taxon>Magnoliopsida</taxon>
        <taxon>eudicotyledons</taxon>
        <taxon>Gunneridae</taxon>
        <taxon>Pentapetalae</taxon>
        <taxon>Saxifragales</taxon>
        <taxon>Crassulaceae</taxon>
        <taxon>Kalanchoe</taxon>
    </lineage>
</organism>
<evidence type="ECO:0000256" key="3">
    <source>
        <dbReference type="ARBA" id="ARBA00011489"/>
    </source>
</evidence>
<protein>
    <recommendedName>
        <fullName evidence="8">CASP-like protein</fullName>
    </recommendedName>
</protein>
<dbReference type="InterPro" id="IPR006702">
    <property type="entry name" value="CASP_dom"/>
</dbReference>
<feature type="transmembrane region" description="Helical" evidence="8">
    <location>
        <begin position="144"/>
        <end position="166"/>
    </location>
</feature>
<dbReference type="Proteomes" id="UP000594263">
    <property type="component" value="Unplaced"/>
</dbReference>
<evidence type="ECO:0000256" key="6">
    <source>
        <dbReference type="ARBA" id="ARBA00022989"/>
    </source>
</evidence>
<comment type="similarity">
    <text evidence="2 8">Belongs to the Casparian strip membrane proteins (CASP) family.</text>
</comment>
<feature type="transmembrane region" description="Helical" evidence="8">
    <location>
        <begin position="51"/>
        <end position="75"/>
    </location>
</feature>
<evidence type="ECO:0000256" key="1">
    <source>
        <dbReference type="ARBA" id="ARBA00004651"/>
    </source>
</evidence>
<feature type="transmembrane region" description="Helical" evidence="8">
    <location>
        <begin position="12"/>
        <end position="31"/>
    </location>
</feature>
<dbReference type="EnsemblPlants" id="Kaladp0053s0454.1.v1.1">
    <property type="protein sequence ID" value="Kaladp0053s0454.1.v1.1"/>
    <property type="gene ID" value="Kaladp0053s0454.v1.1"/>
</dbReference>
<dbReference type="PANTHER" id="PTHR33573:SF17">
    <property type="entry name" value="CASP-LIKE PROTEIN 4D1"/>
    <property type="match status" value="1"/>
</dbReference>
<evidence type="ECO:0000256" key="8">
    <source>
        <dbReference type="RuleBase" id="RU361233"/>
    </source>
</evidence>
<reference evidence="10" key="1">
    <citation type="submission" date="2021-01" db="UniProtKB">
        <authorList>
            <consortium name="EnsemblPlants"/>
        </authorList>
    </citation>
    <scope>IDENTIFICATION</scope>
</reference>
<keyword evidence="5 8" id="KW-0812">Transmembrane</keyword>
<dbReference type="OMA" id="MPEFDFY"/>